<dbReference type="Pfam" id="PF07331">
    <property type="entry name" value="TctB"/>
    <property type="match status" value="1"/>
</dbReference>
<evidence type="ECO:0000313" key="4">
    <source>
        <dbReference type="Proteomes" id="UP000198403"/>
    </source>
</evidence>
<evidence type="ECO:0000256" key="1">
    <source>
        <dbReference type="SAM" id="Phobius"/>
    </source>
</evidence>
<organism evidence="3 4">
    <name type="scientific">Blastococcus mobilis</name>
    <dbReference type="NCBI Taxonomy" id="1938746"/>
    <lineage>
        <taxon>Bacteria</taxon>
        <taxon>Bacillati</taxon>
        <taxon>Actinomycetota</taxon>
        <taxon>Actinomycetes</taxon>
        <taxon>Geodermatophilales</taxon>
        <taxon>Geodermatophilaceae</taxon>
        <taxon>Blastococcus</taxon>
    </lineage>
</organism>
<dbReference type="Proteomes" id="UP000198403">
    <property type="component" value="Unassembled WGS sequence"/>
</dbReference>
<feature type="domain" description="DUF1468" evidence="2">
    <location>
        <begin position="28"/>
        <end position="160"/>
    </location>
</feature>
<name>A0A238Z6W7_9ACTN</name>
<feature type="transmembrane region" description="Helical" evidence="1">
    <location>
        <begin position="60"/>
        <end position="78"/>
    </location>
</feature>
<dbReference type="InterPro" id="IPR009936">
    <property type="entry name" value="DUF1468"/>
</dbReference>
<keyword evidence="4" id="KW-1185">Reference proteome</keyword>
<dbReference type="AlphaFoldDB" id="A0A238Z6W7"/>
<keyword evidence="1" id="KW-0812">Transmembrane</keyword>
<accession>A0A238Z6W7</accession>
<evidence type="ECO:0000313" key="3">
    <source>
        <dbReference type="EMBL" id="SNR78728.1"/>
    </source>
</evidence>
<sequence>MTPSSSAETAAGRRRSTSPLRAVLLRRLAPVVLLVVGIAALSQARDMGLGELTAPGPGLWPFIVAGLLTATAAVLLVVDPAEDYEPWTAGTARIVAGLVGLALFIVLFQTLGFVVPTLLMLTAWLRFFGGESWRMALVLGVAGAIALHLIFVVALGVPFPAGPVDQLLGG</sequence>
<reference evidence="3 4" key="1">
    <citation type="submission" date="2017-06" db="EMBL/GenBank/DDBJ databases">
        <authorList>
            <person name="Kim H.J."/>
            <person name="Triplett B.A."/>
        </authorList>
    </citation>
    <scope>NUCLEOTIDE SEQUENCE [LARGE SCALE GENOMIC DNA]</scope>
    <source>
        <strain evidence="3 4">DSM 44272</strain>
    </source>
</reference>
<dbReference type="EMBL" id="FZNO01000025">
    <property type="protein sequence ID" value="SNR78728.1"/>
    <property type="molecule type" value="Genomic_DNA"/>
</dbReference>
<dbReference type="OrthoDB" id="3576735at2"/>
<proteinExistence type="predicted"/>
<feature type="transmembrane region" description="Helical" evidence="1">
    <location>
        <begin position="136"/>
        <end position="159"/>
    </location>
</feature>
<gene>
    <name evidence="3" type="ORF">SAMN06272737_12562</name>
</gene>
<keyword evidence="1" id="KW-0472">Membrane</keyword>
<evidence type="ECO:0000259" key="2">
    <source>
        <dbReference type="Pfam" id="PF07331"/>
    </source>
</evidence>
<keyword evidence="1" id="KW-1133">Transmembrane helix</keyword>
<protein>
    <submittedName>
        <fullName evidence="3">Putative tricarboxylic transport membrane protein</fullName>
    </submittedName>
</protein>
<dbReference type="RefSeq" id="WP_089338203.1">
    <property type="nucleotide sequence ID" value="NZ_FZNO01000025.1"/>
</dbReference>